<feature type="transmembrane region" description="Helical" evidence="9">
    <location>
        <begin position="108"/>
        <end position="125"/>
    </location>
</feature>
<dbReference type="Pfam" id="PF11744">
    <property type="entry name" value="ALMT"/>
    <property type="match status" value="1"/>
</dbReference>
<evidence type="ECO:0000256" key="1">
    <source>
        <dbReference type="ARBA" id="ARBA00004141"/>
    </source>
</evidence>
<dbReference type="InterPro" id="IPR020966">
    <property type="entry name" value="ALMT"/>
</dbReference>
<evidence type="ECO:0000256" key="5">
    <source>
        <dbReference type="ARBA" id="ARBA00022989"/>
    </source>
</evidence>
<evidence type="ECO:0000256" key="7">
    <source>
        <dbReference type="ARBA" id="ARBA00023136"/>
    </source>
</evidence>
<dbReference type="Proteomes" id="UP001229421">
    <property type="component" value="Unassembled WGS sequence"/>
</dbReference>
<keyword evidence="3" id="KW-0813">Transport</keyword>
<dbReference type="PANTHER" id="PTHR31086">
    <property type="entry name" value="ALUMINUM-ACTIVATED MALATE TRANSPORTER 10"/>
    <property type="match status" value="1"/>
</dbReference>
<dbReference type="GO" id="GO:0015743">
    <property type="term" value="P:malate transport"/>
    <property type="evidence" value="ECO:0007669"/>
    <property type="project" value="InterPro"/>
</dbReference>
<protein>
    <recommendedName>
        <fullName evidence="12">Aluminum-activated malate transporter 12</fullName>
    </recommendedName>
</protein>
<feature type="transmembrane region" description="Helical" evidence="9">
    <location>
        <begin position="84"/>
        <end position="102"/>
    </location>
</feature>
<feature type="transmembrane region" description="Helical" evidence="9">
    <location>
        <begin position="132"/>
        <end position="152"/>
    </location>
</feature>
<keyword evidence="11" id="KW-1185">Reference proteome</keyword>
<feature type="transmembrane region" description="Helical" evidence="9">
    <location>
        <begin position="164"/>
        <end position="183"/>
    </location>
</feature>
<evidence type="ECO:0000256" key="2">
    <source>
        <dbReference type="ARBA" id="ARBA00007079"/>
    </source>
</evidence>
<evidence type="ECO:0000256" key="3">
    <source>
        <dbReference type="ARBA" id="ARBA00022448"/>
    </source>
</evidence>
<keyword evidence="6" id="KW-0406">Ion transport</keyword>
<gene>
    <name evidence="10" type="ORF">QVD17_01971</name>
</gene>
<keyword evidence="4 9" id="KW-0812">Transmembrane</keyword>
<evidence type="ECO:0000256" key="6">
    <source>
        <dbReference type="ARBA" id="ARBA00023065"/>
    </source>
</evidence>
<sequence>MCSIGVAVAASTAVSDKYPRMEVWKKRSRVYMEKAKRFFGEFLKAGRDDPRKAIHSMKVGISLTLVSLLYLLEPLFKEIGGNAIWAVMTVVVVLEFTAGATLCKGLNRGLGTLLAGSLAFLFEFIARASGKVFYAIFIGATVFFIGAMSTYLRFFPKVKKNYDYGVVIFLLTFNLITISSYRVEDVLKIARERIYTMAIGSGVCILMSLFIFPIWSGDELHNSSVSKIEGLAKSIQACVDEYFSDREPNIEKDSSTEDPIYENYKAVLDSKSIDETLALHASWEPRHSWHCNPFPWQQYVKLGGVLRHFGYTVVALHGCLQTEIQTPKSVRLLFKDPCTRLANEVSKALMELANSIRSHRQCSPEVLSDHLHQALQDLDTALKSQPRLFIGANQANMLALVAETTRSKPEKHLSSVKTEASALSEWRSKRASKQNVERSLRPTLSKIAITSLEFSEALPFAAFAALLVEAVAKLDLVIEQVEELGKVSCFKEFEVGDDHVILNVEDRSKMEINLPCNTTD</sequence>
<keyword evidence="7 9" id="KW-0472">Membrane</keyword>
<organism evidence="10 11">
    <name type="scientific">Tagetes erecta</name>
    <name type="common">African marigold</name>
    <dbReference type="NCBI Taxonomy" id="13708"/>
    <lineage>
        <taxon>Eukaryota</taxon>
        <taxon>Viridiplantae</taxon>
        <taxon>Streptophyta</taxon>
        <taxon>Embryophyta</taxon>
        <taxon>Tracheophyta</taxon>
        <taxon>Spermatophyta</taxon>
        <taxon>Magnoliopsida</taxon>
        <taxon>eudicotyledons</taxon>
        <taxon>Gunneridae</taxon>
        <taxon>Pentapetalae</taxon>
        <taxon>asterids</taxon>
        <taxon>campanulids</taxon>
        <taxon>Asterales</taxon>
        <taxon>Asteraceae</taxon>
        <taxon>Asteroideae</taxon>
        <taxon>Heliantheae alliance</taxon>
        <taxon>Tageteae</taxon>
        <taxon>Tagetes</taxon>
    </lineage>
</organism>
<evidence type="ECO:0000313" key="11">
    <source>
        <dbReference type="Proteomes" id="UP001229421"/>
    </source>
</evidence>
<evidence type="ECO:0000313" key="10">
    <source>
        <dbReference type="EMBL" id="KAK1436193.1"/>
    </source>
</evidence>
<dbReference type="EMBL" id="JAUHHV010000001">
    <property type="protein sequence ID" value="KAK1436193.1"/>
    <property type="molecule type" value="Genomic_DNA"/>
</dbReference>
<comment type="similarity">
    <text evidence="2">Belongs to the aromatic acid exporter (TC 2.A.85) family.</text>
</comment>
<evidence type="ECO:0000256" key="8">
    <source>
        <dbReference type="ARBA" id="ARBA00023303"/>
    </source>
</evidence>
<keyword evidence="8" id="KW-0407">Ion channel</keyword>
<feature type="transmembrane region" description="Helical" evidence="9">
    <location>
        <begin position="195"/>
        <end position="215"/>
    </location>
</feature>
<evidence type="ECO:0000256" key="9">
    <source>
        <dbReference type="SAM" id="Phobius"/>
    </source>
</evidence>
<dbReference type="GO" id="GO:0016020">
    <property type="term" value="C:membrane"/>
    <property type="evidence" value="ECO:0007669"/>
    <property type="project" value="UniProtKB-SubCell"/>
</dbReference>
<dbReference type="AlphaFoldDB" id="A0AAD8LAR8"/>
<evidence type="ECO:0000256" key="4">
    <source>
        <dbReference type="ARBA" id="ARBA00022692"/>
    </source>
</evidence>
<comment type="subcellular location">
    <subcellularLocation>
        <location evidence="1">Membrane</location>
        <topology evidence="1">Multi-pass membrane protein</topology>
    </subcellularLocation>
</comment>
<dbReference type="GO" id="GO:0034220">
    <property type="term" value="P:monoatomic ion transmembrane transport"/>
    <property type="evidence" value="ECO:0007669"/>
    <property type="project" value="UniProtKB-KW"/>
</dbReference>
<keyword evidence="5 9" id="KW-1133">Transmembrane helix</keyword>
<accession>A0AAD8LAR8</accession>
<reference evidence="10" key="1">
    <citation type="journal article" date="2023" name="bioRxiv">
        <title>Improved chromosome-level genome assembly for marigold (Tagetes erecta).</title>
        <authorList>
            <person name="Jiang F."/>
            <person name="Yuan L."/>
            <person name="Wang S."/>
            <person name="Wang H."/>
            <person name="Xu D."/>
            <person name="Wang A."/>
            <person name="Fan W."/>
        </authorList>
    </citation>
    <scope>NUCLEOTIDE SEQUENCE</scope>
    <source>
        <strain evidence="10">WSJ</strain>
        <tissue evidence="10">Leaf</tissue>
    </source>
</reference>
<name>A0AAD8LAR8_TARER</name>
<proteinExistence type="inferred from homology"/>
<comment type="caution">
    <text evidence="10">The sequence shown here is derived from an EMBL/GenBank/DDBJ whole genome shotgun (WGS) entry which is preliminary data.</text>
</comment>
<feature type="transmembrane region" description="Helical" evidence="9">
    <location>
        <begin position="53"/>
        <end position="72"/>
    </location>
</feature>
<evidence type="ECO:0008006" key="12">
    <source>
        <dbReference type="Google" id="ProtNLM"/>
    </source>
</evidence>